<comment type="similarity">
    <text evidence="8">Belongs to the COQ4 family.</text>
</comment>
<keyword evidence="4 8" id="KW-0862">Zinc</keyword>
<keyword evidence="3 8" id="KW-0999">Mitochondrion inner membrane</keyword>
<comment type="subunit">
    <text evidence="8">Component of a multi-subunit COQ enzyme complex.</text>
</comment>
<reference evidence="9" key="1">
    <citation type="submission" date="2021-12" db="EMBL/GenBank/DDBJ databases">
        <authorList>
            <person name="King R."/>
        </authorList>
    </citation>
    <scope>NUCLEOTIDE SEQUENCE</scope>
</reference>
<keyword evidence="2 8" id="KW-0479">Metal-binding</keyword>
<evidence type="ECO:0000256" key="1">
    <source>
        <dbReference type="ARBA" id="ARBA00022688"/>
    </source>
</evidence>
<gene>
    <name evidence="9" type="ORF">CHILSU_LOCUS9239</name>
</gene>
<accession>A0ABN8B8A6</accession>
<dbReference type="EC" id="4.1.1.130" evidence="8"/>
<evidence type="ECO:0000256" key="8">
    <source>
        <dbReference type="HAMAP-Rule" id="MF_03111"/>
    </source>
</evidence>
<protein>
    <recommendedName>
        <fullName evidence="8">Ubiquinone biosynthesis protein COQ4 homolog, mitochondrial</fullName>
    </recommendedName>
    <alternativeName>
        <fullName evidence="8">4-hydroxy-3-methoxy-5-polyprenylbenzoate decarboxylase</fullName>
        <ecNumber evidence="8">4.1.1.130</ecNumber>
    </alternativeName>
    <alternativeName>
        <fullName evidence="8">Coenzyme Q biosynthesis protein 4 homolog</fullName>
    </alternativeName>
</protein>
<organism evidence="9 10">
    <name type="scientific">Chilo suppressalis</name>
    <name type="common">Asiatic rice borer moth</name>
    <dbReference type="NCBI Taxonomy" id="168631"/>
    <lineage>
        <taxon>Eukaryota</taxon>
        <taxon>Metazoa</taxon>
        <taxon>Ecdysozoa</taxon>
        <taxon>Arthropoda</taxon>
        <taxon>Hexapoda</taxon>
        <taxon>Insecta</taxon>
        <taxon>Pterygota</taxon>
        <taxon>Neoptera</taxon>
        <taxon>Endopterygota</taxon>
        <taxon>Lepidoptera</taxon>
        <taxon>Glossata</taxon>
        <taxon>Ditrysia</taxon>
        <taxon>Pyraloidea</taxon>
        <taxon>Crambidae</taxon>
        <taxon>Crambinae</taxon>
        <taxon>Chilo</taxon>
    </lineage>
</organism>
<comment type="function">
    <text evidence="8">Lyase that catalyzes the C1-decarboxylation of 4-hydroxy-3-methoxy-5-(all-trans-polyprenyl)benzoic acid into 2-methoxy-6-(all-trans-polyprenyl)phenol during ubiquinone biosynthesis.</text>
</comment>
<evidence type="ECO:0000256" key="4">
    <source>
        <dbReference type="ARBA" id="ARBA00022833"/>
    </source>
</evidence>
<evidence type="ECO:0000256" key="7">
    <source>
        <dbReference type="ARBA" id="ARBA00023239"/>
    </source>
</evidence>
<evidence type="ECO:0000256" key="5">
    <source>
        <dbReference type="ARBA" id="ARBA00023128"/>
    </source>
</evidence>
<comment type="pathway">
    <text evidence="8">Cofactor biosynthesis; ubiquinone biosynthesis.</text>
</comment>
<dbReference type="PANTHER" id="PTHR12922:SF7">
    <property type="entry name" value="UBIQUINONE BIOSYNTHESIS PROTEIN COQ4 HOMOLOG, MITOCHONDRIAL"/>
    <property type="match status" value="1"/>
</dbReference>
<keyword evidence="6 8" id="KW-0472">Membrane</keyword>
<sequence>MRIITFVRRRLSSFPTNETYMEEMQKNFIATTPFQKTLLSWGSAAISLLNPHRGDMIACLGEITGENSVKHMRAKMLETPEGSEILKEMPRINSKTVSFEKLIELPENTIGRVYAEFMKDNNITADSRLPVQFIADPELAYVMQRYREVHDLVHATLFMKTTMLGEVTIKWVEGIQTKLPMCINGGIWGAGRLKPKHRQLYLKYYLPWAVKTGSNAKFMQGIYFEKRWDQDIDEFHKEMNIVRFLKK</sequence>
<comment type="cofactor">
    <cofactor evidence="8">
        <name>Zn(2+)</name>
        <dbReference type="ChEBI" id="CHEBI:29105"/>
    </cofactor>
</comment>
<evidence type="ECO:0000313" key="10">
    <source>
        <dbReference type="Proteomes" id="UP001153292"/>
    </source>
</evidence>
<comment type="catalytic activity">
    <reaction evidence="8">
        <text>a 4-hydroxy-3-methoxy-5-(all-trans-polyprenyl)benzoate + H(+) = a 2-methoxy-6-(all-trans-polyprenyl)phenol + CO2</text>
        <dbReference type="Rhea" id="RHEA:81179"/>
        <dbReference type="Rhea" id="RHEA-COMP:9551"/>
        <dbReference type="Rhea" id="RHEA-COMP:10931"/>
        <dbReference type="ChEBI" id="CHEBI:15378"/>
        <dbReference type="ChEBI" id="CHEBI:16526"/>
        <dbReference type="ChEBI" id="CHEBI:62731"/>
        <dbReference type="ChEBI" id="CHEBI:84443"/>
        <dbReference type="EC" id="4.1.1.130"/>
    </reaction>
</comment>
<keyword evidence="7 8" id="KW-0456">Lyase</keyword>
<evidence type="ECO:0000256" key="6">
    <source>
        <dbReference type="ARBA" id="ARBA00023136"/>
    </source>
</evidence>
<evidence type="ECO:0000256" key="2">
    <source>
        <dbReference type="ARBA" id="ARBA00022723"/>
    </source>
</evidence>
<name>A0ABN8B8A6_CHISP</name>
<keyword evidence="1 8" id="KW-0831">Ubiquinone biosynthesis</keyword>
<proteinExistence type="inferred from homology"/>
<dbReference type="Pfam" id="PF05019">
    <property type="entry name" value="Coq4"/>
    <property type="match status" value="1"/>
</dbReference>
<feature type="binding site" evidence="8">
    <location>
        <position position="150"/>
    </location>
    <ligand>
        <name>Zn(2+)</name>
        <dbReference type="ChEBI" id="CHEBI:29105"/>
    </ligand>
</feature>
<keyword evidence="5 8" id="KW-0496">Mitochondrion</keyword>
<feature type="binding site" evidence="8">
    <location>
        <position position="151"/>
    </location>
    <ligand>
        <name>Zn(2+)</name>
        <dbReference type="ChEBI" id="CHEBI:29105"/>
    </ligand>
</feature>
<dbReference type="InterPro" id="IPR027540">
    <property type="entry name" value="Coq4_euk"/>
</dbReference>
<dbReference type="InterPro" id="IPR007715">
    <property type="entry name" value="Coq4"/>
</dbReference>
<dbReference type="EMBL" id="OU963898">
    <property type="protein sequence ID" value="CAH0405869.1"/>
    <property type="molecule type" value="Genomic_DNA"/>
</dbReference>
<evidence type="ECO:0000313" key="9">
    <source>
        <dbReference type="EMBL" id="CAH0405869.1"/>
    </source>
</evidence>
<feature type="binding site" evidence="8">
    <location>
        <position position="154"/>
    </location>
    <ligand>
        <name>Zn(2+)</name>
        <dbReference type="ChEBI" id="CHEBI:29105"/>
    </ligand>
</feature>
<evidence type="ECO:0000256" key="3">
    <source>
        <dbReference type="ARBA" id="ARBA00022792"/>
    </source>
</evidence>
<dbReference type="Proteomes" id="UP001153292">
    <property type="component" value="Chromosome 5"/>
</dbReference>
<comment type="subcellular location">
    <subcellularLocation>
        <location evidence="8">Mitochondrion inner membrane</location>
        <topology evidence="8">Peripheral membrane protein</topology>
        <orientation evidence="8">Matrix side</orientation>
    </subcellularLocation>
</comment>
<dbReference type="PANTHER" id="PTHR12922">
    <property type="entry name" value="UBIQUINONE BIOSYNTHESIS PROTEIN"/>
    <property type="match status" value="1"/>
</dbReference>
<keyword evidence="10" id="KW-1185">Reference proteome</keyword>
<feature type="binding site" evidence="8">
    <location>
        <position position="166"/>
    </location>
    <ligand>
        <name>Zn(2+)</name>
        <dbReference type="ChEBI" id="CHEBI:29105"/>
    </ligand>
</feature>
<dbReference type="HAMAP" id="MF_03111">
    <property type="entry name" value="Coq4"/>
    <property type="match status" value="1"/>
</dbReference>